<dbReference type="Gene3D" id="3.40.630.30">
    <property type="match status" value="1"/>
</dbReference>
<dbReference type="InterPro" id="IPR016181">
    <property type="entry name" value="Acyl_CoA_acyltransferase"/>
</dbReference>
<dbReference type="PANTHER" id="PTHR43072:SF36">
    <property type="entry name" value="RIBOSOMAL-PROTEIN-ALANINE ACETYLTRANSFERASE"/>
    <property type="match status" value="1"/>
</dbReference>
<feature type="domain" description="N-acetyltransferase" evidence="1">
    <location>
        <begin position="1"/>
        <end position="143"/>
    </location>
</feature>
<sequence>MHIRALHPSDYALLSPVLDDWWGGRPVGGLLPRLFFEHFGSTSCVLEEDGAIKGFLVGFVSQSLPTIAYIHLVGVSPDKRKQGYGGLLYERFFDLAAVHGCSEVHCITTPVNAGSIAFHTQLGFEIVDTGDAVDGIPVKLDYAGPGQHRVLFRKQL</sequence>
<comment type="caution">
    <text evidence="2">The sequence shown here is derived from an EMBL/GenBank/DDBJ whole genome shotgun (WGS) entry which is preliminary data.</text>
</comment>
<dbReference type="EMBL" id="JACBYR010000001">
    <property type="protein sequence ID" value="NYE82800.1"/>
    <property type="molecule type" value="Genomic_DNA"/>
</dbReference>
<proteinExistence type="predicted"/>
<dbReference type="PIRSF" id="PIRSF037663">
    <property type="entry name" value="Acetyltransf_GNAT_prd"/>
    <property type="match status" value="1"/>
</dbReference>
<protein>
    <submittedName>
        <fullName evidence="2">GNAT superfamily N-acetyltransferase</fullName>
    </submittedName>
</protein>
<name>A0A7Y9LN02_9BURK</name>
<gene>
    <name evidence="2" type="ORF">FHW18_002071</name>
</gene>
<dbReference type="PROSITE" id="PS51186">
    <property type="entry name" value="GNAT"/>
    <property type="match status" value="1"/>
</dbReference>
<dbReference type="InterPro" id="IPR017255">
    <property type="entry name" value="AcTrfase_GNAT_prd"/>
</dbReference>
<accession>A0A7Y9LN02</accession>
<evidence type="ECO:0000313" key="3">
    <source>
        <dbReference type="Proteomes" id="UP000542125"/>
    </source>
</evidence>
<dbReference type="Pfam" id="PF00583">
    <property type="entry name" value="Acetyltransf_1"/>
    <property type="match status" value="1"/>
</dbReference>
<dbReference type="RefSeq" id="WP_179585962.1">
    <property type="nucleotide sequence ID" value="NZ_JACBYR010000001.1"/>
</dbReference>
<reference evidence="2 3" key="1">
    <citation type="submission" date="2020-07" db="EMBL/GenBank/DDBJ databases">
        <title>Genomic Encyclopedia of Type Strains, Phase IV (KMG-V): Genome sequencing to study the core and pangenomes of soil and plant-associated prokaryotes.</title>
        <authorList>
            <person name="Whitman W."/>
        </authorList>
    </citation>
    <scope>NUCLEOTIDE SEQUENCE [LARGE SCALE GENOMIC DNA]</scope>
    <source>
        <strain evidence="2 3">SAS40</strain>
    </source>
</reference>
<dbReference type="SUPFAM" id="SSF55729">
    <property type="entry name" value="Acyl-CoA N-acyltransferases (Nat)"/>
    <property type="match status" value="1"/>
</dbReference>
<dbReference type="InterPro" id="IPR000182">
    <property type="entry name" value="GNAT_dom"/>
</dbReference>
<dbReference type="GO" id="GO:0016747">
    <property type="term" value="F:acyltransferase activity, transferring groups other than amino-acyl groups"/>
    <property type="evidence" value="ECO:0007669"/>
    <property type="project" value="InterPro"/>
</dbReference>
<dbReference type="PANTHER" id="PTHR43072">
    <property type="entry name" value="N-ACETYLTRANSFERASE"/>
    <property type="match status" value="1"/>
</dbReference>
<organism evidence="2 3">
    <name type="scientific">Pigmentiphaga litoralis</name>
    <dbReference type="NCBI Taxonomy" id="516702"/>
    <lineage>
        <taxon>Bacteria</taxon>
        <taxon>Pseudomonadati</taxon>
        <taxon>Pseudomonadota</taxon>
        <taxon>Betaproteobacteria</taxon>
        <taxon>Burkholderiales</taxon>
        <taxon>Alcaligenaceae</taxon>
        <taxon>Pigmentiphaga</taxon>
    </lineage>
</organism>
<dbReference type="Proteomes" id="UP000542125">
    <property type="component" value="Unassembled WGS sequence"/>
</dbReference>
<keyword evidence="3" id="KW-1185">Reference proteome</keyword>
<dbReference type="AlphaFoldDB" id="A0A7Y9LN02"/>
<keyword evidence="2" id="KW-0808">Transferase</keyword>
<evidence type="ECO:0000259" key="1">
    <source>
        <dbReference type="PROSITE" id="PS51186"/>
    </source>
</evidence>
<evidence type="ECO:0000313" key="2">
    <source>
        <dbReference type="EMBL" id="NYE82800.1"/>
    </source>
</evidence>
<dbReference type="CDD" id="cd04301">
    <property type="entry name" value="NAT_SF"/>
    <property type="match status" value="1"/>
</dbReference>